<dbReference type="PANTHER" id="PTHR12778:SF9">
    <property type="entry name" value="ACETYL-COENZYME A TRANSPORTER 1"/>
    <property type="match status" value="1"/>
</dbReference>
<feature type="compositionally biased region" description="Polar residues" evidence="5">
    <location>
        <begin position="1"/>
        <end position="12"/>
    </location>
</feature>
<feature type="transmembrane region" description="Helical" evidence="6">
    <location>
        <begin position="156"/>
        <end position="177"/>
    </location>
</feature>
<keyword evidence="4 6" id="KW-0472">Membrane</keyword>
<evidence type="ECO:0000313" key="7">
    <source>
        <dbReference type="EMBL" id="CAD9013452.1"/>
    </source>
</evidence>
<dbReference type="Pfam" id="PF13000">
    <property type="entry name" value="Acatn"/>
    <property type="match status" value="3"/>
</dbReference>
<dbReference type="GO" id="GO:0008521">
    <property type="term" value="F:acetyl-CoA transmembrane transporter activity"/>
    <property type="evidence" value="ECO:0007669"/>
    <property type="project" value="InterPro"/>
</dbReference>
<sequence length="530" mass="58750">MSTKARNMGTITRSDESPSPASPLEDLIMEGTRSNNSQLSQIKQDLGSIILLLFLYTLQGIPLGLAQAVPLLLQEKNVSYSHQAMFSLSTWPFSLKIFWAPLVDAIYLPSFGRRKSWLIPTQLIIGAIMVWTGSYVQDLLGEGALTSHPDVPKLTYVFLLLYTLTATQDIAVDGWALTMLSRKNVGYASTCNTIGQNVGYLMAFVIFLAFNSSDFCNRFLRAEPQDQGMLSLGNFMMFWGVIFLVSTIVICIFKRERNIGENDEDNLTVGQAYVQMFRLCQLPAVIKLSAILLTCRVAFGAADSITTLKLQEKGIPKDTLGILVLAIVPLNIFVTSFFGSRTSGPRPFTLFLKAYPWRLLMGVVFAVLVWAFPTDHSEVGWGFYIVVIMAFTVHQVAMNIMFVCQMSFFARVSDPAFGGIYMTFLNTVTNFGAKWPTSAALGLVETFTWKQCINKTGEVVALACDVVAPANSTSCAENHGVCETQTDGFTVLSILCTLIGVVWLVFAKSKVIALEDLNEREWIVSDRRRD</sequence>
<feature type="transmembrane region" description="Helical" evidence="6">
    <location>
        <begin position="488"/>
        <end position="506"/>
    </location>
</feature>
<feature type="transmembrane region" description="Helical" evidence="6">
    <location>
        <begin position="319"/>
        <end position="338"/>
    </location>
</feature>
<dbReference type="PANTHER" id="PTHR12778">
    <property type="entry name" value="SOLUTE CARRIER FAMILY 33 ACETYL-COA TRANSPORTER -RELATED"/>
    <property type="match status" value="1"/>
</dbReference>
<keyword evidence="3 6" id="KW-1133">Transmembrane helix</keyword>
<proteinExistence type="predicted"/>
<dbReference type="EMBL" id="HBGA01065851">
    <property type="protein sequence ID" value="CAD9013452.1"/>
    <property type="molecule type" value="Transcribed_RNA"/>
</dbReference>
<name>A0A7S1NDS8_9EUGL</name>
<dbReference type="InterPro" id="IPR024371">
    <property type="entry name" value="AcetylCoA_trans_1-like"/>
</dbReference>
<comment type="subcellular location">
    <subcellularLocation>
        <location evidence="1">Membrane</location>
        <topology evidence="1">Multi-pass membrane protein</topology>
    </subcellularLocation>
</comment>
<feature type="transmembrane region" description="Helical" evidence="6">
    <location>
        <begin position="232"/>
        <end position="253"/>
    </location>
</feature>
<evidence type="ECO:0008006" key="8">
    <source>
        <dbReference type="Google" id="ProtNLM"/>
    </source>
</evidence>
<feature type="transmembrane region" description="Helical" evidence="6">
    <location>
        <begin position="93"/>
        <end position="110"/>
    </location>
</feature>
<evidence type="ECO:0000256" key="6">
    <source>
        <dbReference type="SAM" id="Phobius"/>
    </source>
</evidence>
<protein>
    <recommendedName>
        <fullName evidence="8">Acetyl-coenzyme A transporter 1</fullName>
    </recommendedName>
</protein>
<feature type="transmembrane region" description="Helical" evidence="6">
    <location>
        <begin position="198"/>
        <end position="220"/>
    </location>
</feature>
<evidence type="ECO:0000256" key="2">
    <source>
        <dbReference type="ARBA" id="ARBA00022692"/>
    </source>
</evidence>
<evidence type="ECO:0000256" key="4">
    <source>
        <dbReference type="ARBA" id="ARBA00023136"/>
    </source>
</evidence>
<feature type="transmembrane region" description="Helical" evidence="6">
    <location>
        <begin position="117"/>
        <end position="136"/>
    </location>
</feature>
<feature type="transmembrane region" description="Helical" evidence="6">
    <location>
        <begin position="350"/>
        <end position="371"/>
    </location>
</feature>
<feature type="transmembrane region" description="Helical" evidence="6">
    <location>
        <begin position="49"/>
        <end position="73"/>
    </location>
</feature>
<evidence type="ECO:0000256" key="5">
    <source>
        <dbReference type="SAM" id="MobiDB-lite"/>
    </source>
</evidence>
<dbReference type="GO" id="GO:0016020">
    <property type="term" value="C:membrane"/>
    <property type="evidence" value="ECO:0007669"/>
    <property type="project" value="UniProtKB-SubCell"/>
</dbReference>
<evidence type="ECO:0000256" key="1">
    <source>
        <dbReference type="ARBA" id="ARBA00004141"/>
    </source>
</evidence>
<feature type="transmembrane region" description="Helical" evidence="6">
    <location>
        <begin position="383"/>
        <end position="404"/>
    </location>
</feature>
<organism evidence="7">
    <name type="scientific">Eutreptiella gymnastica</name>
    <dbReference type="NCBI Taxonomy" id="73025"/>
    <lineage>
        <taxon>Eukaryota</taxon>
        <taxon>Discoba</taxon>
        <taxon>Euglenozoa</taxon>
        <taxon>Euglenida</taxon>
        <taxon>Spirocuta</taxon>
        <taxon>Euglenophyceae</taxon>
        <taxon>Eutreptiales</taxon>
        <taxon>Eutreptiaceae</taxon>
        <taxon>Eutreptiella</taxon>
    </lineage>
</organism>
<keyword evidence="2 6" id="KW-0812">Transmembrane</keyword>
<dbReference type="InterPro" id="IPR036259">
    <property type="entry name" value="MFS_trans_sf"/>
</dbReference>
<feature type="region of interest" description="Disordered" evidence="5">
    <location>
        <begin position="1"/>
        <end position="25"/>
    </location>
</feature>
<evidence type="ECO:0000256" key="3">
    <source>
        <dbReference type="ARBA" id="ARBA00022989"/>
    </source>
</evidence>
<dbReference type="InterPro" id="IPR004752">
    <property type="entry name" value="AmpG_permease/AT-1"/>
</dbReference>
<dbReference type="SUPFAM" id="SSF103473">
    <property type="entry name" value="MFS general substrate transporter"/>
    <property type="match status" value="1"/>
</dbReference>
<dbReference type="GO" id="GO:0035348">
    <property type="term" value="P:acetyl-CoA transmembrane transport"/>
    <property type="evidence" value="ECO:0007669"/>
    <property type="project" value="InterPro"/>
</dbReference>
<accession>A0A7S1NDS8</accession>
<dbReference type="AlphaFoldDB" id="A0A7S1NDS8"/>
<gene>
    <name evidence="7" type="ORF">EGYM00392_LOCUS24554</name>
</gene>
<reference evidence="7" key="1">
    <citation type="submission" date="2021-01" db="EMBL/GenBank/DDBJ databases">
        <authorList>
            <person name="Corre E."/>
            <person name="Pelletier E."/>
            <person name="Niang G."/>
            <person name="Scheremetjew M."/>
            <person name="Finn R."/>
            <person name="Kale V."/>
            <person name="Holt S."/>
            <person name="Cochrane G."/>
            <person name="Meng A."/>
            <person name="Brown T."/>
            <person name="Cohen L."/>
        </authorList>
    </citation>
    <scope>NUCLEOTIDE SEQUENCE</scope>
    <source>
        <strain evidence="7">NIES-381</strain>
    </source>
</reference>